<dbReference type="EMBL" id="JACHMF010000001">
    <property type="protein sequence ID" value="MBB4690014.1"/>
    <property type="molecule type" value="Genomic_DNA"/>
</dbReference>
<dbReference type="AlphaFoldDB" id="A0A7W7CK22"/>
<protein>
    <recommendedName>
        <fullName evidence="1">Peptidase C14 caspase domain-containing protein</fullName>
    </recommendedName>
</protein>
<dbReference type="InterPro" id="IPR011600">
    <property type="entry name" value="Pept_C14_caspase"/>
</dbReference>
<dbReference type="Gene3D" id="3.40.50.1460">
    <property type="match status" value="1"/>
</dbReference>
<dbReference type="SUPFAM" id="SSF52129">
    <property type="entry name" value="Caspase-like"/>
    <property type="match status" value="1"/>
</dbReference>
<feature type="domain" description="Peptidase C14 caspase" evidence="1">
    <location>
        <begin position="2"/>
        <end position="248"/>
    </location>
</feature>
<reference evidence="2 3" key="1">
    <citation type="submission" date="2020-08" db="EMBL/GenBank/DDBJ databases">
        <title>Sequencing the genomes of 1000 actinobacteria strains.</title>
        <authorList>
            <person name="Klenk H.-P."/>
        </authorList>
    </citation>
    <scope>NUCLEOTIDE SEQUENCE [LARGE SCALE GENOMIC DNA]</scope>
    <source>
        <strain evidence="2 3">DSM 45518</strain>
    </source>
</reference>
<dbReference type="Proteomes" id="UP000542742">
    <property type="component" value="Unassembled WGS sequence"/>
</dbReference>
<accession>A0A7W7CK22</accession>
<organism evidence="2 3">
    <name type="scientific">Paractinoplanes abujensis</name>
    <dbReference type="NCBI Taxonomy" id="882441"/>
    <lineage>
        <taxon>Bacteria</taxon>
        <taxon>Bacillati</taxon>
        <taxon>Actinomycetota</taxon>
        <taxon>Actinomycetes</taxon>
        <taxon>Micromonosporales</taxon>
        <taxon>Micromonosporaceae</taxon>
        <taxon>Paractinoplanes</taxon>
    </lineage>
</organism>
<evidence type="ECO:0000259" key="1">
    <source>
        <dbReference type="Pfam" id="PF00656"/>
    </source>
</evidence>
<keyword evidence="3" id="KW-1185">Reference proteome</keyword>
<dbReference type="GO" id="GO:0005737">
    <property type="term" value="C:cytoplasm"/>
    <property type="evidence" value="ECO:0007669"/>
    <property type="project" value="TreeGrafter"/>
</dbReference>
<name>A0A7W7CK22_9ACTN</name>
<evidence type="ECO:0000313" key="3">
    <source>
        <dbReference type="Proteomes" id="UP000542742"/>
    </source>
</evidence>
<dbReference type="Pfam" id="PF00656">
    <property type="entry name" value="Peptidase_C14"/>
    <property type="match status" value="1"/>
</dbReference>
<evidence type="ECO:0000313" key="2">
    <source>
        <dbReference type="EMBL" id="MBB4690014.1"/>
    </source>
</evidence>
<dbReference type="InterPro" id="IPR050452">
    <property type="entry name" value="Metacaspase"/>
</dbReference>
<sequence length="824" mass="87819">MTRKALLIGSQTNGLAGVLNDVEAMAAALEPRGFHVTRLVTPAATREAVLDAYEKLIVDARPDDAFVLYYSGHGGRARAEDGPGLPFIVPDDFDDTGDFRGITGVELSIRLARLTEVAGNATVVLDCCHAAHMSRQTEMRVKALLRSPEGQLGYDKVRQHNARVVAGLRSDPRSLISNPYAVRVVACSPSESAWETTNRDGVEMGLLTDALTRALRGHQGLRVSWSTLIDAVRREVQDLQPVQRPEAEGPSARALFETADLDVLSSLPVVAVTPDRIQLLGAPLLGVEPHDEFTIMPAAATGPQDGPALGTATVTSVQPTSATARLQPAHPDRDLPADARAHRTRAAASALPVRLPLGHPAAAELTRAIDLRPLLRPDPAAEVAVVADEQGRLVVHDKVGPLHQPYPATAVGISTIMGNLQRIAQATAVRRLAGDPGKPLTHDVRVEWGRVRDGREEPLQPAGSLLFADDDERIYIRLRNAGDRAMFVSLLDVGIAARIEPLTAADPGGIRLAAGETYTYGWDDDRQVLTGVSVTWPDGIGKDVPRPETVLVLISDGPVDVGVLRQQGVRSAAAPESPLERVLGQIATGATREIGDATASRVRYAVVPIDFVVSPTPPPRAETAPFLVDDRPQQPVRLLSARGAAPGRVAVRIGELIVHRNRALGSADIRVDAMVLTNGTGGAPAYHAETMRFSNVHDGERLPLDNALIYHGPAVDFLDIAVWVSRDTTGSLALSALLEQRLTSGDLQAAVVAVPVPQAAVAVAVAGATAMLVNTAYELLLGVVGRSVGLYRTSLLAQEQFGLGRHQRHPQDFSFTFSIEGVDA</sequence>
<comment type="caution">
    <text evidence="2">The sequence shown here is derived from an EMBL/GenBank/DDBJ whole genome shotgun (WGS) entry which is preliminary data.</text>
</comment>
<dbReference type="RefSeq" id="WP_184949036.1">
    <property type="nucleotide sequence ID" value="NZ_BOMC01000040.1"/>
</dbReference>
<gene>
    <name evidence="2" type="ORF">BKA14_000162</name>
</gene>
<proteinExistence type="predicted"/>
<dbReference type="PANTHER" id="PTHR48104">
    <property type="entry name" value="METACASPASE-4"/>
    <property type="match status" value="1"/>
</dbReference>
<dbReference type="InterPro" id="IPR029030">
    <property type="entry name" value="Caspase-like_dom_sf"/>
</dbReference>
<dbReference type="GO" id="GO:0006508">
    <property type="term" value="P:proteolysis"/>
    <property type="evidence" value="ECO:0007669"/>
    <property type="project" value="InterPro"/>
</dbReference>
<dbReference type="PANTHER" id="PTHR48104:SF30">
    <property type="entry name" value="METACASPASE-1"/>
    <property type="match status" value="1"/>
</dbReference>
<dbReference type="GO" id="GO:0004197">
    <property type="term" value="F:cysteine-type endopeptidase activity"/>
    <property type="evidence" value="ECO:0007669"/>
    <property type="project" value="InterPro"/>
</dbReference>